<keyword evidence="3" id="KW-1185">Reference proteome</keyword>
<reference evidence="2 3" key="1">
    <citation type="submission" date="2024-05" db="EMBL/GenBank/DDBJ databases">
        <title>De novo assembly of an allotetraploid wild potato.</title>
        <authorList>
            <person name="Hosaka A.J."/>
        </authorList>
    </citation>
    <scope>NUCLEOTIDE SEQUENCE [LARGE SCALE GENOMIC DNA]</scope>
    <source>
        <tissue evidence="2">Young leaves</tissue>
    </source>
</reference>
<protein>
    <recommendedName>
        <fullName evidence="4">Extensin</fullName>
    </recommendedName>
</protein>
<dbReference type="Proteomes" id="UP001627284">
    <property type="component" value="Unassembled WGS sequence"/>
</dbReference>
<feature type="compositionally biased region" description="Pro residues" evidence="1">
    <location>
        <begin position="91"/>
        <end position="124"/>
    </location>
</feature>
<name>A0ABD2STK9_9SOLN</name>
<accession>A0ABD2STK9</accession>
<feature type="region of interest" description="Disordered" evidence="1">
    <location>
        <begin position="91"/>
        <end position="129"/>
    </location>
</feature>
<evidence type="ECO:0000313" key="2">
    <source>
        <dbReference type="EMBL" id="KAL3347214.1"/>
    </source>
</evidence>
<proteinExistence type="predicted"/>
<dbReference type="AlphaFoldDB" id="A0ABD2STK9"/>
<sequence length="270" mass="29951">MCYIYICLHYITQITHNMATMKMFMMLVVAAIIFCSHHQVVVAREVVVDVDVVEDGNKLKLWPWDIPCYLPWPFPFPRPYPCPPPKPRPSPCPPPPKPRPSPPPPPPRSPPPPPPSPPPPPPSPATTCSPGDKAKVKKCMFNTTSIDECCPTFQSILGTSCPCYKYAEDLDNQVLITLEAYCDVVTPCRSPPPKPSCSASDQEKVKTCMFNTTSIDECCPTFNSILGTSCPCYKYAEDLDNQVLITLESYCDVNNPCNGVQVIKLSKDDE</sequence>
<evidence type="ECO:0008006" key="4">
    <source>
        <dbReference type="Google" id="ProtNLM"/>
    </source>
</evidence>
<comment type="caution">
    <text evidence="2">The sequence shown here is derived from an EMBL/GenBank/DDBJ whole genome shotgun (WGS) entry which is preliminary data.</text>
</comment>
<dbReference type="EMBL" id="JBJKTR010000013">
    <property type="protein sequence ID" value="KAL3347214.1"/>
    <property type="molecule type" value="Genomic_DNA"/>
</dbReference>
<dbReference type="SUPFAM" id="SSF101447">
    <property type="entry name" value="Formin homology 2 domain (FH2 domain)"/>
    <property type="match status" value="1"/>
</dbReference>
<organism evidence="2 3">
    <name type="scientific">Solanum stoloniferum</name>
    <dbReference type="NCBI Taxonomy" id="62892"/>
    <lineage>
        <taxon>Eukaryota</taxon>
        <taxon>Viridiplantae</taxon>
        <taxon>Streptophyta</taxon>
        <taxon>Embryophyta</taxon>
        <taxon>Tracheophyta</taxon>
        <taxon>Spermatophyta</taxon>
        <taxon>Magnoliopsida</taxon>
        <taxon>eudicotyledons</taxon>
        <taxon>Gunneridae</taxon>
        <taxon>Pentapetalae</taxon>
        <taxon>asterids</taxon>
        <taxon>lamiids</taxon>
        <taxon>Solanales</taxon>
        <taxon>Solanaceae</taxon>
        <taxon>Solanoideae</taxon>
        <taxon>Solaneae</taxon>
        <taxon>Solanum</taxon>
    </lineage>
</organism>
<gene>
    <name evidence="2" type="ORF">AABB24_021079</name>
</gene>
<dbReference type="PRINTS" id="PR01217">
    <property type="entry name" value="PRICHEXTENSN"/>
</dbReference>
<evidence type="ECO:0000256" key="1">
    <source>
        <dbReference type="SAM" id="MobiDB-lite"/>
    </source>
</evidence>
<evidence type="ECO:0000313" key="3">
    <source>
        <dbReference type="Proteomes" id="UP001627284"/>
    </source>
</evidence>